<feature type="non-terminal residue" evidence="6">
    <location>
        <position position="456"/>
    </location>
</feature>
<comment type="caution">
    <text evidence="6">The sequence shown here is derived from an EMBL/GenBank/DDBJ whole genome shotgun (WGS) entry which is preliminary data.</text>
</comment>
<accession>A0A1X2H8X7</accession>
<dbReference type="EMBL" id="MCGN01000007">
    <property type="protein sequence ID" value="ORY94984.1"/>
    <property type="molecule type" value="Genomic_DNA"/>
</dbReference>
<comment type="similarity">
    <text evidence="1">Belongs to the carotenoid oxygenase family.</text>
</comment>
<gene>
    <name evidence="6" type="ORF">BCR43DRAFT_460844</name>
</gene>
<reference evidence="6 7" key="1">
    <citation type="submission" date="2016-07" db="EMBL/GenBank/DDBJ databases">
        <title>Pervasive Adenine N6-methylation of Active Genes in Fungi.</title>
        <authorList>
            <consortium name="DOE Joint Genome Institute"/>
            <person name="Mondo S.J."/>
            <person name="Dannebaum R.O."/>
            <person name="Kuo R.C."/>
            <person name="Labutti K."/>
            <person name="Haridas S."/>
            <person name="Kuo A."/>
            <person name="Salamov A."/>
            <person name="Ahrendt S.R."/>
            <person name="Lipzen A."/>
            <person name="Sullivan W."/>
            <person name="Andreopoulos W.B."/>
            <person name="Clum A."/>
            <person name="Lindquist E."/>
            <person name="Daum C."/>
            <person name="Ramamoorthy G.K."/>
            <person name="Gryganskyi A."/>
            <person name="Culley D."/>
            <person name="Magnuson J.K."/>
            <person name="James T.Y."/>
            <person name="O'Malley M.A."/>
            <person name="Stajich J.E."/>
            <person name="Spatafora J.W."/>
            <person name="Visel A."/>
            <person name="Grigoriev I.V."/>
        </authorList>
    </citation>
    <scope>NUCLEOTIDE SEQUENCE [LARGE SCALE GENOMIC DNA]</scope>
    <source>
        <strain evidence="6 7">NRRL 2496</strain>
    </source>
</reference>
<evidence type="ECO:0000256" key="1">
    <source>
        <dbReference type="ARBA" id="ARBA00006787"/>
    </source>
</evidence>
<dbReference type="STRING" id="13706.A0A1X2H8X7"/>
<keyword evidence="3" id="KW-0560">Oxidoreductase</keyword>
<dbReference type="Proteomes" id="UP000242180">
    <property type="component" value="Unassembled WGS sequence"/>
</dbReference>
<name>A0A1X2H8X7_SYNRA</name>
<evidence type="ECO:0000313" key="6">
    <source>
        <dbReference type="EMBL" id="ORY94984.1"/>
    </source>
</evidence>
<keyword evidence="2 5" id="KW-0479">Metal-binding</keyword>
<keyword evidence="7" id="KW-1185">Reference proteome</keyword>
<dbReference type="InterPro" id="IPR004294">
    <property type="entry name" value="Carotenoid_Oase"/>
</dbReference>
<organism evidence="6 7">
    <name type="scientific">Syncephalastrum racemosum</name>
    <name type="common">Filamentous fungus</name>
    <dbReference type="NCBI Taxonomy" id="13706"/>
    <lineage>
        <taxon>Eukaryota</taxon>
        <taxon>Fungi</taxon>
        <taxon>Fungi incertae sedis</taxon>
        <taxon>Mucoromycota</taxon>
        <taxon>Mucoromycotina</taxon>
        <taxon>Mucoromycetes</taxon>
        <taxon>Mucorales</taxon>
        <taxon>Syncephalastraceae</taxon>
        <taxon>Syncephalastrum</taxon>
    </lineage>
</organism>
<evidence type="ECO:0000256" key="3">
    <source>
        <dbReference type="ARBA" id="ARBA00023002"/>
    </source>
</evidence>
<evidence type="ECO:0000256" key="4">
    <source>
        <dbReference type="ARBA" id="ARBA00023004"/>
    </source>
</evidence>
<comment type="cofactor">
    <cofactor evidence="5">
        <name>Fe(2+)</name>
        <dbReference type="ChEBI" id="CHEBI:29033"/>
    </cofactor>
    <text evidence="5">Binds 1 Fe(2+) ion per subunit.</text>
</comment>
<dbReference type="InParanoid" id="A0A1X2H8X7"/>
<dbReference type="GO" id="GO:0010436">
    <property type="term" value="F:carotenoid dioxygenase activity"/>
    <property type="evidence" value="ECO:0007669"/>
    <property type="project" value="TreeGrafter"/>
</dbReference>
<dbReference type="AlphaFoldDB" id="A0A1X2H8X7"/>
<feature type="binding site" evidence="5">
    <location>
        <position position="442"/>
    </location>
    <ligand>
        <name>Fe cation</name>
        <dbReference type="ChEBI" id="CHEBI:24875"/>
        <note>catalytic</note>
    </ligand>
</feature>
<dbReference type="PANTHER" id="PTHR10543">
    <property type="entry name" value="BETA-CAROTENE DIOXYGENASE"/>
    <property type="match status" value="1"/>
</dbReference>
<evidence type="ECO:0000313" key="7">
    <source>
        <dbReference type="Proteomes" id="UP000242180"/>
    </source>
</evidence>
<dbReference type="GO" id="GO:0016121">
    <property type="term" value="P:carotene catabolic process"/>
    <property type="evidence" value="ECO:0007669"/>
    <property type="project" value="TreeGrafter"/>
</dbReference>
<proteinExistence type="inferred from homology"/>
<evidence type="ECO:0000256" key="5">
    <source>
        <dbReference type="PIRSR" id="PIRSR604294-1"/>
    </source>
</evidence>
<sequence>MPFMHRVELDPEQNVVRYNSRHLARTVEANIERTGRMPVMFGHQAKQGIVAILRRFHEIIICKPAISDPSAQMVGVTASPNYPGTSHQRSLVAKTDLNMLQQVDPDTLEPLKLFQYSQWDSALKGVISAAHHQYDPDTNESFNFTLDLASGAMTVFSLQDQHSTTLATITRRQAPAPSHKIMPSYIHSFWITTNYVILPESPVYYDPVRLLVTGSALTALQWREGPTYLHIISRRPDLGHVATVLVSPFFTFHTGNAYEQDDKLVLDCCAFQDATILYQLHTFGQPEPKRKHPQDQTWPLRQASFGHYQRHVIQKSDWRLISSEVLARNIEFVRYAQRDALKPYRYAWACQLWPATADAPESYSLVKIDIQSGNLTTYQPPGYACSEPIFFPRPGATNADDGIIVALANLQEGRCKLIVLDASIMIELAQAELGRFCATTFHGSLVDIKYRNISVN</sequence>
<evidence type="ECO:0000256" key="2">
    <source>
        <dbReference type="ARBA" id="ARBA00022723"/>
    </source>
</evidence>
<dbReference type="PANTHER" id="PTHR10543:SF24">
    <property type="entry name" value="CAROTENOID ISOMEROOXYGENASE"/>
    <property type="match status" value="1"/>
</dbReference>
<feature type="binding site" evidence="5">
    <location>
        <position position="131"/>
    </location>
    <ligand>
        <name>Fe cation</name>
        <dbReference type="ChEBI" id="CHEBI:24875"/>
        <note>catalytic</note>
    </ligand>
</feature>
<dbReference type="Pfam" id="PF03055">
    <property type="entry name" value="RPE65"/>
    <property type="match status" value="1"/>
</dbReference>
<dbReference type="GO" id="GO:0046872">
    <property type="term" value="F:metal ion binding"/>
    <property type="evidence" value="ECO:0007669"/>
    <property type="project" value="UniProtKB-KW"/>
</dbReference>
<feature type="binding site" evidence="5">
    <location>
        <position position="187"/>
    </location>
    <ligand>
        <name>Fe cation</name>
        <dbReference type="ChEBI" id="CHEBI:24875"/>
        <note>catalytic</note>
    </ligand>
</feature>
<protein>
    <submittedName>
        <fullName evidence="6">Carotenoid oxygenase</fullName>
    </submittedName>
</protein>
<dbReference type="OrthoDB" id="407010at2759"/>
<feature type="binding site" evidence="5">
    <location>
        <position position="253"/>
    </location>
    <ligand>
        <name>Fe cation</name>
        <dbReference type="ChEBI" id="CHEBI:24875"/>
        <note>catalytic</note>
    </ligand>
</feature>
<keyword evidence="4 5" id="KW-0408">Iron</keyword>